<proteinExistence type="predicted"/>
<comment type="caution">
    <text evidence="2">The sequence shown here is derived from an EMBL/GenBank/DDBJ whole genome shotgun (WGS) entry which is preliminary data.</text>
</comment>
<dbReference type="Proteomes" id="UP000605568">
    <property type="component" value="Unassembled WGS sequence"/>
</dbReference>
<keyword evidence="3" id="KW-1185">Reference proteome</keyword>
<dbReference type="RefSeq" id="WP_191297726.1">
    <property type="nucleotide sequence ID" value="NZ_BNAR01000003.1"/>
</dbReference>
<protein>
    <submittedName>
        <fullName evidence="2">Uncharacterized protein</fullName>
    </submittedName>
</protein>
<dbReference type="EMBL" id="BNAR01000003">
    <property type="protein sequence ID" value="GHH35715.1"/>
    <property type="molecule type" value="Genomic_DNA"/>
</dbReference>
<accession>A0ABQ3M7H8</accession>
<sequence>MTEHVLGRRRFLGIAGVAAAATTVGFAPVASAAPTASANGWPLGHRDVVNHRIEGSGATIALRSGDVATVLLHVARRYNYEIATVELAHVSQVAGGAPFETNYASGTAFALRPDLYPLGVKGNLFPTQLVVLRDVLAECEGVVRWGGDFKKSPKEGHFQIDVRPGSPKLAMVARKINGLRQDKAAGAPPEAFAKARTAVAEALARRQIATG</sequence>
<organism evidence="2 3">
    <name type="scientific">Lentzea cavernae</name>
    <dbReference type="NCBI Taxonomy" id="2020703"/>
    <lineage>
        <taxon>Bacteria</taxon>
        <taxon>Bacillati</taxon>
        <taxon>Actinomycetota</taxon>
        <taxon>Actinomycetes</taxon>
        <taxon>Pseudonocardiales</taxon>
        <taxon>Pseudonocardiaceae</taxon>
        <taxon>Lentzea</taxon>
    </lineage>
</organism>
<dbReference type="PROSITE" id="PS51318">
    <property type="entry name" value="TAT"/>
    <property type="match status" value="1"/>
</dbReference>
<name>A0ABQ3M7H8_9PSEU</name>
<evidence type="ECO:0000313" key="2">
    <source>
        <dbReference type="EMBL" id="GHH35715.1"/>
    </source>
</evidence>
<keyword evidence="1" id="KW-0732">Signal</keyword>
<feature type="signal peptide" evidence="1">
    <location>
        <begin position="1"/>
        <end position="32"/>
    </location>
</feature>
<feature type="chain" id="PRO_5045241193" evidence="1">
    <location>
        <begin position="33"/>
        <end position="211"/>
    </location>
</feature>
<evidence type="ECO:0000313" key="3">
    <source>
        <dbReference type="Proteomes" id="UP000605568"/>
    </source>
</evidence>
<reference evidence="3" key="1">
    <citation type="journal article" date="2019" name="Int. J. Syst. Evol. Microbiol.">
        <title>The Global Catalogue of Microorganisms (GCM) 10K type strain sequencing project: providing services to taxonomists for standard genome sequencing and annotation.</title>
        <authorList>
            <consortium name="The Broad Institute Genomics Platform"/>
            <consortium name="The Broad Institute Genome Sequencing Center for Infectious Disease"/>
            <person name="Wu L."/>
            <person name="Ma J."/>
        </authorList>
    </citation>
    <scope>NUCLEOTIDE SEQUENCE [LARGE SCALE GENOMIC DNA]</scope>
    <source>
        <strain evidence="3">CGMCC 4.7367</strain>
    </source>
</reference>
<dbReference type="InterPro" id="IPR006311">
    <property type="entry name" value="TAT_signal"/>
</dbReference>
<gene>
    <name evidence="2" type="ORF">GCM10017774_21380</name>
</gene>
<evidence type="ECO:0000256" key="1">
    <source>
        <dbReference type="SAM" id="SignalP"/>
    </source>
</evidence>